<dbReference type="AlphaFoldDB" id="A0A2U8P5K0"/>
<dbReference type="RefSeq" id="WP_036030131.1">
    <property type="nucleotide sequence ID" value="NZ_CP029425.2"/>
</dbReference>
<name>A0A2U8P5K0_9BRAD</name>
<feature type="domain" description="DUF6894" evidence="1">
    <location>
        <begin position="3"/>
        <end position="68"/>
    </location>
</feature>
<evidence type="ECO:0000313" key="3">
    <source>
        <dbReference type="Proteomes" id="UP000215703"/>
    </source>
</evidence>
<dbReference type="GeneID" id="92963531"/>
<dbReference type="Proteomes" id="UP000215703">
    <property type="component" value="Chromosome"/>
</dbReference>
<dbReference type="InterPro" id="IPR054189">
    <property type="entry name" value="DUF6894"/>
</dbReference>
<evidence type="ECO:0000259" key="1">
    <source>
        <dbReference type="Pfam" id="PF21834"/>
    </source>
</evidence>
<accession>A0A2U8P5K0</accession>
<reference evidence="2 3" key="1">
    <citation type="journal article" date="2014" name="Int. J. Syst. Evol. Microbiol.">
        <title>Bradyrhizobium ottawaense sp. nov., a symbiotic nitrogen fixing bacterium from root nodules of soybeans in Canada.</title>
        <authorList>
            <person name="Yu X."/>
            <person name="Cloutier S."/>
            <person name="Tambong J.T."/>
            <person name="Bromfield E.S."/>
        </authorList>
    </citation>
    <scope>NUCLEOTIDE SEQUENCE [LARGE SCALE GENOMIC DNA]</scope>
    <source>
        <strain evidence="2 3">OO99</strain>
    </source>
</reference>
<reference evidence="2 3" key="2">
    <citation type="journal article" date="2017" name="Syst. Appl. Microbiol.">
        <title>Soybeans inoculated with root zone soils of Canadian native legumes harbour diverse and novel Bradyrhizobium spp. that possess agricultural potential.</title>
        <authorList>
            <person name="Bromfield E.S.P."/>
            <person name="Cloutier S."/>
            <person name="Tambong J.T."/>
            <person name="Tran Thi T.V."/>
        </authorList>
    </citation>
    <scope>NUCLEOTIDE SEQUENCE [LARGE SCALE GENOMIC DNA]</scope>
    <source>
        <strain evidence="2 3">OO99</strain>
    </source>
</reference>
<sequence>MALYYFDTRDNDYFVPDDIGVEIATFDQVKLAASQAMADFAKDVLPGSVVRILSIEVRDSSGPVLRVVLRFEIEHQLAH</sequence>
<dbReference type="KEGG" id="bot:CIT37_12900"/>
<evidence type="ECO:0000313" key="2">
    <source>
        <dbReference type="EMBL" id="AWL93005.1"/>
    </source>
</evidence>
<proteinExistence type="predicted"/>
<protein>
    <recommendedName>
        <fullName evidence="1">DUF6894 domain-containing protein</fullName>
    </recommendedName>
</protein>
<organism evidence="2 3">
    <name type="scientific">Bradyrhizobium ottawaense</name>
    <dbReference type="NCBI Taxonomy" id="931866"/>
    <lineage>
        <taxon>Bacteria</taxon>
        <taxon>Pseudomonadati</taxon>
        <taxon>Pseudomonadota</taxon>
        <taxon>Alphaproteobacteria</taxon>
        <taxon>Hyphomicrobiales</taxon>
        <taxon>Nitrobacteraceae</taxon>
        <taxon>Bradyrhizobium</taxon>
    </lineage>
</organism>
<dbReference type="EMBL" id="CP029425">
    <property type="protein sequence ID" value="AWL93005.1"/>
    <property type="molecule type" value="Genomic_DNA"/>
</dbReference>
<gene>
    <name evidence="2" type="ORF">CIT37_12900</name>
</gene>
<dbReference type="Pfam" id="PF21834">
    <property type="entry name" value="DUF6894"/>
    <property type="match status" value="1"/>
</dbReference>